<evidence type="ECO:0000313" key="6">
    <source>
        <dbReference type="Proteomes" id="UP000603227"/>
    </source>
</evidence>
<organism evidence="5 6">
    <name type="scientific">Streptomyces capitiformicae</name>
    <dbReference type="NCBI Taxonomy" id="2014920"/>
    <lineage>
        <taxon>Bacteria</taxon>
        <taxon>Bacillati</taxon>
        <taxon>Actinomycetota</taxon>
        <taxon>Actinomycetes</taxon>
        <taxon>Kitasatosporales</taxon>
        <taxon>Streptomycetaceae</taxon>
        <taxon>Streptomyces</taxon>
    </lineage>
</organism>
<dbReference type="Gene3D" id="1.10.10.10">
    <property type="entry name" value="Winged helix-like DNA-binding domain superfamily/Winged helix DNA-binding domain"/>
    <property type="match status" value="1"/>
</dbReference>
<dbReference type="PANTHER" id="PTHR33204:SF29">
    <property type="entry name" value="TRANSCRIPTIONAL REGULATOR"/>
    <property type="match status" value="1"/>
</dbReference>
<dbReference type="Proteomes" id="UP000603227">
    <property type="component" value="Unassembled WGS sequence"/>
</dbReference>
<accession>A0A919DQF6</accession>
<name>A0A919DQF6_9ACTN</name>
<evidence type="ECO:0000313" key="5">
    <source>
        <dbReference type="EMBL" id="GHE66371.1"/>
    </source>
</evidence>
<dbReference type="PROSITE" id="PS51118">
    <property type="entry name" value="HTH_HXLR"/>
    <property type="match status" value="1"/>
</dbReference>
<proteinExistence type="predicted"/>
<dbReference type="InterPro" id="IPR036388">
    <property type="entry name" value="WH-like_DNA-bd_sf"/>
</dbReference>
<evidence type="ECO:0000256" key="2">
    <source>
        <dbReference type="ARBA" id="ARBA00023125"/>
    </source>
</evidence>
<evidence type="ECO:0000256" key="3">
    <source>
        <dbReference type="ARBA" id="ARBA00023163"/>
    </source>
</evidence>
<reference evidence="5" key="2">
    <citation type="submission" date="2020-09" db="EMBL/GenBank/DDBJ databases">
        <authorList>
            <person name="Sun Q."/>
            <person name="Zhou Y."/>
        </authorList>
    </citation>
    <scope>NUCLEOTIDE SEQUENCE</scope>
    <source>
        <strain evidence="5">CGMCC 4.7403</strain>
    </source>
</reference>
<protein>
    <submittedName>
        <fullName evidence="5">Transcriptional regulator</fullName>
    </submittedName>
</protein>
<comment type="caution">
    <text evidence="5">The sequence shown here is derived from an EMBL/GenBank/DDBJ whole genome shotgun (WGS) entry which is preliminary data.</text>
</comment>
<dbReference type="PANTHER" id="PTHR33204">
    <property type="entry name" value="TRANSCRIPTIONAL REGULATOR, MARR FAMILY"/>
    <property type="match status" value="1"/>
</dbReference>
<dbReference type="Pfam" id="PF01638">
    <property type="entry name" value="HxlR"/>
    <property type="match status" value="1"/>
</dbReference>
<reference evidence="5" key="1">
    <citation type="journal article" date="2014" name="Int. J. Syst. Evol. Microbiol.">
        <title>Complete genome sequence of Corynebacterium casei LMG S-19264T (=DSM 44701T), isolated from a smear-ripened cheese.</title>
        <authorList>
            <consortium name="US DOE Joint Genome Institute (JGI-PGF)"/>
            <person name="Walter F."/>
            <person name="Albersmeier A."/>
            <person name="Kalinowski J."/>
            <person name="Ruckert C."/>
        </authorList>
    </citation>
    <scope>NUCLEOTIDE SEQUENCE</scope>
    <source>
        <strain evidence="5">CGMCC 4.7403</strain>
    </source>
</reference>
<keyword evidence="6" id="KW-1185">Reference proteome</keyword>
<dbReference type="InterPro" id="IPR002577">
    <property type="entry name" value="HTH_HxlR"/>
</dbReference>
<dbReference type="AlphaFoldDB" id="A0A919DQF6"/>
<sequence>MMGTAEEVCASSCTVDYVQAGLRVLEGRWKLVIVSHLFRNSLLRFSELERLIPGITQKMLIQQLRALEADGVVERIAHPVVPPHVEYRLTPDGLGLEGALIALDDWARTRHQPA</sequence>
<dbReference type="RefSeq" id="WP_189788196.1">
    <property type="nucleotide sequence ID" value="NZ_BNAT01000064.1"/>
</dbReference>
<keyword evidence="1" id="KW-0805">Transcription regulation</keyword>
<keyword evidence="2" id="KW-0238">DNA-binding</keyword>
<evidence type="ECO:0000259" key="4">
    <source>
        <dbReference type="PROSITE" id="PS51118"/>
    </source>
</evidence>
<gene>
    <name evidence="5" type="ORF">GCM10017771_90100</name>
</gene>
<dbReference type="SUPFAM" id="SSF46785">
    <property type="entry name" value="Winged helix' DNA-binding domain"/>
    <property type="match status" value="1"/>
</dbReference>
<keyword evidence="3" id="KW-0804">Transcription</keyword>
<dbReference type="EMBL" id="BNAT01000064">
    <property type="protein sequence ID" value="GHE66371.1"/>
    <property type="molecule type" value="Genomic_DNA"/>
</dbReference>
<dbReference type="InterPro" id="IPR036390">
    <property type="entry name" value="WH_DNA-bd_sf"/>
</dbReference>
<dbReference type="GO" id="GO:0003677">
    <property type="term" value="F:DNA binding"/>
    <property type="evidence" value="ECO:0007669"/>
    <property type="project" value="UniProtKB-KW"/>
</dbReference>
<feature type="domain" description="HTH hxlR-type" evidence="4">
    <location>
        <begin position="13"/>
        <end position="114"/>
    </location>
</feature>
<evidence type="ECO:0000256" key="1">
    <source>
        <dbReference type="ARBA" id="ARBA00023015"/>
    </source>
</evidence>